<evidence type="ECO:0000256" key="3">
    <source>
        <dbReference type="PROSITE-ProRule" id="PRU00267"/>
    </source>
</evidence>
<dbReference type="Proteomes" id="UP000827284">
    <property type="component" value="Unassembled WGS sequence"/>
</dbReference>
<feature type="domain" description="HMG box" evidence="5">
    <location>
        <begin position="107"/>
        <end position="171"/>
    </location>
</feature>
<feature type="region of interest" description="Disordered" evidence="4">
    <location>
        <begin position="506"/>
        <end position="541"/>
    </location>
</feature>
<dbReference type="EMBL" id="BQFW01000004">
    <property type="protein sequence ID" value="GJJ70945.1"/>
    <property type="molecule type" value="Genomic_DNA"/>
</dbReference>
<dbReference type="Gene3D" id="1.10.30.10">
    <property type="entry name" value="High mobility group box domain"/>
    <property type="match status" value="1"/>
</dbReference>
<evidence type="ECO:0000256" key="4">
    <source>
        <dbReference type="SAM" id="MobiDB-lite"/>
    </source>
</evidence>
<feature type="compositionally biased region" description="Low complexity" evidence="4">
    <location>
        <begin position="366"/>
        <end position="375"/>
    </location>
</feature>
<dbReference type="AlphaFoldDB" id="A0A9P3LUR5"/>
<evidence type="ECO:0000259" key="5">
    <source>
        <dbReference type="PROSITE" id="PS50118"/>
    </source>
</evidence>
<dbReference type="SMART" id="SM00398">
    <property type="entry name" value="HMG"/>
    <property type="match status" value="1"/>
</dbReference>
<dbReference type="Pfam" id="PF00505">
    <property type="entry name" value="HMG_box"/>
    <property type="match status" value="1"/>
</dbReference>
<name>A0A9P3LUR5_9FUNG</name>
<organism evidence="6 7">
    <name type="scientific">Entomortierella parvispora</name>
    <dbReference type="NCBI Taxonomy" id="205924"/>
    <lineage>
        <taxon>Eukaryota</taxon>
        <taxon>Fungi</taxon>
        <taxon>Fungi incertae sedis</taxon>
        <taxon>Mucoromycota</taxon>
        <taxon>Mortierellomycotina</taxon>
        <taxon>Mortierellomycetes</taxon>
        <taxon>Mortierellales</taxon>
        <taxon>Mortierellaceae</taxon>
        <taxon>Entomortierella</taxon>
    </lineage>
</organism>
<dbReference type="GO" id="GO:0005634">
    <property type="term" value="C:nucleus"/>
    <property type="evidence" value="ECO:0007669"/>
    <property type="project" value="UniProtKB-UniRule"/>
</dbReference>
<feature type="compositionally biased region" description="Polar residues" evidence="4">
    <location>
        <begin position="199"/>
        <end position="211"/>
    </location>
</feature>
<feature type="compositionally biased region" description="Low complexity" evidence="4">
    <location>
        <begin position="517"/>
        <end position="541"/>
    </location>
</feature>
<feature type="compositionally biased region" description="Low complexity" evidence="4">
    <location>
        <begin position="217"/>
        <end position="230"/>
    </location>
</feature>
<feature type="region of interest" description="Disordered" evidence="4">
    <location>
        <begin position="64"/>
        <end position="111"/>
    </location>
</feature>
<reference evidence="6" key="2">
    <citation type="journal article" date="2022" name="Microbiol. Resour. Announc.">
        <title>Whole-Genome Sequence of Entomortierella parvispora E1425, a Mucoromycotan Fungus Associated with Burkholderiaceae-Related Endosymbiotic Bacteria.</title>
        <authorList>
            <person name="Herlambang A."/>
            <person name="Guo Y."/>
            <person name="Takashima Y."/>
            <person name="Narisawa K."/>
            <person name="Ohta H."/>
            <person name="Nishizawa T."/>
        </authorList>
    </citation>
    <scope>NUCLEOTIDE SEQUENCE</scope>
    <source>
        <strain evidence="6">E1425</strain>
    </source>
</reference>
<dbReference type="InterPro" id="IPR051356">
    <property type="entry name" value="SOX/SOX-like_TF"/>
</dbReference>
<evidence type="ECO:0000256" key="1">
    <source>
        <dbReference type="ARBA" id="ARBA00023125"/>
    </source>
</evidence>
<evidence type="ECO:0000256" key="2">
    <source>
        <dbReference type="ARBA" id="ARBA00023242"/>
    </source>
</evidence>
<dbReference type="OrthoDB" id="6247875at2759"/>
<reference evidence="6" key="1">
    <citation type="submission" date="2021-11" db="EMBL/GenBank/DDBJ databases">
        <authorList>
            <person name="Herlambang A."/>
            <person name="Guo Y."/>
            <person name="Takashima Y."/>
            <person name="Nishizawa T."/>
        </authorList>
    </citation>
    <scope>NUCLEOTIDE SEQUENCE</scope>
    <source>
        <strain evidence="6">E1425</strain>
    </source>
</reference>
<comment type="caution">
    <text evidence="6">The sequence shown here is derived from an EMBL/GenBank/DDBJ whole genome shotgun (WGS) entry which is preliminary data.</text>
</comment>
<feature type="compositionally biased region" description="Low complexity" evidence="4">
    <location>
        <begin position="64"/>
        <end position="105"/>
    </location>
</feature>
<keyword evidence="7" id="KW-1185">Reference proteome</keyword>
<gene>
    <name evidence="6" type="ORF">EMPS_03295</name>
</gene>
<feature type="region of interest" description="Disordered" evidence="4">
    <location>
        <begin position="359"/>
        <end position="378"/>
    </location>
</feature>
<keyword evidence="2 3" id="KW-0539">Nucleus</keyword>
<feature type="region of interest" description="Disordered" evidence="4">
    <location>
        <begin position="196"/>
        <end position="267"/>
    </location>
</feature>
<dbReference type="InterPro" id="IPR009071">
    <property type="entry name" value="HMG_box_dom"/>
</dbReference>
<sequence length="550" mass="59603">MTSSSARPSVQAKETGLFTIRIPGTLVSPLIATTDSSSISSLDISACESAFASASSSFSSLVSSLSSPSSFKNTSSQMDSSKPPSSSKSSSKPQQTQQQHQQQSKKIPRPPNSFLIYRKEHATQYAGLVATELSSKLALSWKRETPERREHYAQLAVKAKQEHAIRYPNYKFTPVKRGTGKRALALEAMANAARKAAATSTSTDPVRSTAASVRGIAAHSPPSSTATTSANRPKRRVQRPQRYTTSAPYISRSTASKGKSSSRVAVKQEEQVESASLYFASYDQASWATPTSVQSSLSVSRTPYSTSRSPSTSSSPSLSDSDDESMDLDCVKEEDSDDETLKIHLRLDQLRCQEPYRSPAETISHQQQQQQQQQQSCSLEDHSILAPVTFPAYLSMEPFEPECLPRFETQWATTSSPYSVPSIVSSSSYNGYSTPVYEEMSVPSDPTLHFGLEMDPAHMPLSLAVTSSPFAFNPATSLAPSPPWSFLTPLPTPALCREARADTSFPFGGVQMPSPPNSSSSGASSLCSSPYSSPLSQPSLLPERKLELWL</sequence>
<dbReference type="SUPFAM" id="SSF47095">
    <property type="entry name" value="HMG-box"/>
    <property type="match status" value="1"/>
</dbReference>
<feature type="compositionally biased region" description="Low complexity" evidence="4">
    <location>
        <begin position="251"/>
        <end position="263"/>
    </location>
</feature>
<dbReference type="InterPro" id="IPR036910">
    <property type="entry name" value="HMG_box_dom_sf"/>
</dbReference>
<accession>A0A9P3LUR5</accession>
<evidence type="ECO:0000313" key="7">
    <source>
        <dbReference type="Proteomes" id="UP000827284"/>
    </source>
</evidence>
<feature type="DNA-binding region" description="HMG box" evidence="3">
    <location>
        <begin position="107"/>
        <end position="171"/>
    </location>
</feature>
<dbReference type="GO" id="GO:0000981">
    <property type="term" value="F:DNA-binding transcription factor activity, RNA polymerase II-specific"/>
    <property type="evidence" value="ECO:0007669"/>
    <property type="project" value="TreeGrafter"/>
</dbReference>
<protein>
    <recommendedName>
        <fullName evidence="5">HMG box domain-containing protein</fullName>
    </recommendedName>
</protein>
<keyword evidence="1 3" id="KW-0238">DNA-binding</keyword>
<evidence type="ECO:0000313" key="6">
    <source>
        <dbReference type="EMBL" id="GJJ70945.1"/>
    </source>
</evidence>
<dbReference type="PANTHER" id="PTHR45789">
    <property type="entry name" value="FI18025P1"/>
    <property type="match status" value="1"/>
</dbReference>
<proteinExistence type="predicted"/>
<dbReference type="PROSITE" id="PS50118">
    <property type="entry name" value="HMG_BOX_2"/>
    <property type="match status" value="1"/>
</dbReference>
<dbReference type="GO" id="GO:0000978">
    <property type="term" value="F:RNA polymerase II cis-regulatory region sequence-specific DNA binding"/>
    <property type="evidence" value="ECO:0007669"/>
    <property type="project" value="TreeGrafter"/>
</dbReference>
<feature type="compositionally biased region" description="Low complexity" evidence="4">
    <location>
        <begin position="300"/>
        <end position="319"/>
    </location>
</feature>
<feature type="region of interest" description="Disordered" evidence="4">
    <location>
        <begin position="300"/>
        <end position="327"/>
    </location>
</feature>
<dbReference type="PANTHER" id="PTHR45789:SF2">
    <property type="entry name" value="FI18025P1"/>
    <property type="match status" value="1"/>
</dbReference>
<dbReference type="CDD" id="cd01389">
    <property type="entry name" value="HMG-box_ROX1-like"/>
    <property type="match status" value="1"/>
</dbReference>